<dbReference type="EMBL" id="HG994356">
    <property type="protein sequence ID" value="CAF2141125.1"/>
    <property type="molecule type" value="Genomic_DNA"/>
</dbReference>
<feature type="compositionally biased region" description="Polar residues" evidence="1">
    <location>
        <begin position="11"/>
        <end position="22"/>
    </location>
</feature>
<evidence type="ECO:0000313" key="2">
    <source>
        <dbReference type="EMBL" id="CAF2141125.1"/>
    </source>
</evidence>
<dbReference type="Proteomes" id="UP001295469">
    <property type="component" value="Chromosome A02"/>
</dbReference>
<feature type="region of interest" description="Disordered" evidence="1">
    <location>
        <begin position="1"/>
        <end position="22"/>
    </location>
</feature>
<gene>
    <name evidence="2" type="ORF">DARMORV10_A02P23910.1</name>
</gene>
<organism evidence="2">
    <name type="scientific">Brassica napus</name>
    <name type="common">Rape</name>
    <dbReference type="NCBI Taxonomy" id="3708"/>
    <lineage>
        <taxon>Eukaryota</taxon>
        <taxon>Viridiplantae</taxon>
        <taxon>Streptophyta</taxon>
        <taxon>Embryophyta</taxon>
        <taxon>Tracheophyta</taxon>
        <taxon>Spermatophyta</taxon>
        <taxon>Magnoliopsida</taxon>
        <taxon>eudicotyledons</taxon>
        <taxon>Gunneridae</taxon>
        <taxon>Pentapetalae</taxon>
        <taxon>rosids</taxon>
        <taxon>malvids</taxon>
        <taxon>Brassicales</taxon>
        <taxon>Brassicaceae</taxon>
        <taxon>Brassiceae</taxon>
        <taxon>Brassica</taxon>
    </lineage>
</organism>
<accession>A0A816X2J3</accession>
<reference evidence="2" key="1">
    <citation type="submission" date="2021-01" db="EMBL/GenBank/DDBJ databases">
        <authorList>
            <consortium name="Genoscope - CEA"/>
            <person name="William W."/>
        </authorList>
    </citation>
    <scope>NUCLEOTIDE SEQUENCE</scope>
</reference>
<dbReference type="AlphaFoldDB" id="A0A816X2J3"/>
<evidence type="ECO:0000256" key="1">
    <source>
        <dbReference type="SAM" id="MobiDB-lite"/>
    </source>
</evidence>
<protein>
    <submittedName>
        <fullName evidence="2">(rape) hypothetical protein</fullName>
    </submittedName>
</protein>
<sequence length="93" mass="9980">MSKVSSFHIPRSTNGSSFSPLPSSRALFQRCSQQASHESKPSVSDPAFALQRFGRGSEASTGASEERVRGAAAEPAEPTYMIPFSFCSSVCYI</sequence>
<proteinExistence type="predicted"/>
<name>A0A816X2J3_BRANA</name>